<dbReference type="Proteomes" id="UP000607653">
    <property type="component" value="Unassembled WGS sequence"/>
</dbReference>
<accession>A0A822Z392</accession>
<organism evidence="1 2">
    <name type="scientific">Nelumbo nucifera</name>
    <name type="common">Sacred lotus</name>
    <dbReference type="NCBI Taxonomy" id="4432"/>
    <lineage>
        <taxon>Eukaryota</taxon>
        <taxon>Viridiplantae</taxon>
        <taxon>Streptophyta</taxon>
        <taxon>Embryophyta</taxon>
        <taxon>Tracheophyta</taxon>
        <taxon>Spermatophyta</taxon>
        <taxon>Magnoliopsida</taxon>
        <taxon>Proteales</taxon>
        <taxon>Nelumbonaceae</taxon>
        <taxon>Nelumbo</taxon>
    </lineage>
</organism>
<evidence type="ECO:0000313" key="1">
    <source>
        <dbReference type="EMBL" id="DAD40874.1"/>
    </source>
</evidence>
<dbReference type="EMBL" id="DUZY01000005">
    <property type="protein sequence ID" value="DAD40874.1"/>
    <property type="molecule type" value="Genomic_DNA"/>
</dbReference>
<gene>
    <name evidence="1" type="ORF">HUJ06_015197</name>
</gene>
<sequence>METSLTHRRRLSYFSGCMTPPSCLHSHNEYSRVPAIYSTSRSQKWRNLLRRLVRESKSIYRSKPLTFHYDAVSYSQNFDDGFRNDESRSSSIMY</sequence>
<dbReference type="AlphaFoldDB" id="A0A822Z392"/>
<protein>
    <submittedName>
        <fullName evidence="1">Uncharacterized protein</fullName>
    </submittedName>
</protein>
<comment type="caution">
    <text evidence="1">The sequence shown here is derived from an EMBL/GenBank/DDBJ whole genome shotgun (WGS) entry which is preliminary data.</text>
</comment>
<reference evidence="1 2" key="1">
    <citation type="journal article" date="2020" name="Mol. Biol. Evol.">
        <title>Distinct Expression and Methylation Patterns for Genes with Different Fates following a Single Whole-Genome Duplication in Flowering Plants.</title>
        <authorList>
            <person name="Shi T."/>
            <person name="Rahmani R.S."/>
            <person name="Gugger P.F."/>
            <person name="Wang M."/>
            <person name="Li H."/>
            <person name="Zhang Y."/>
            <person name="Li Z."/>
            <person name="Wang Q."/>
            <person name="Van de Peer Y."/>
            <person name="Marchal K."/>
            <person name="Chen J."/>
        </authorList>
    </citation>
    <scope>NUCLEOTIDE SEQUENCE [LARGE SCALE GENOMIC DNA]</scope>
    <source>
        <tissue evidence="1">Leaf</tissue>
    </source>
</reference>
<keyword evidence="2" id="KW-1185">Reference proteome</keyword>
<evidence type="ECO:0000313" key="2">
    <source>
        <dbReference type="Proteomes" id="UP000607653"/>
    </source>
</evidence>
<proteinExistence type="predicted"/>
<name>A0A822Z392_NELNU</name>
<dbReference type="PANTHER" id="PTHR33168">
    <property type="entry name" value="STRESS INDUCED PROTEIN-RELATED"/>
    <property type="match status" value="1"/>
</dbReference>